<dbReference type="Proteomes" id="UP000694388">
    <property type="component" value="Unplaced"/>
</dbReference>
<dbReference type="GO" id="GO:0071108">
    <property type="term" value="P:protein K48-linked deubiquitination"/>
    <property type="evidence" value="ECO:0007669"/>
    <property type="project" value="TreeGrafter"/>
</dbReference>
<evidence type="ECO:0000256" key="1">
    <source>
        <dbReference type="ARBA" id="ARBA00006616"/>
    </source>
</evidence>
<feature type="region of interest" description="Disordered" evidence="3">
    <location>
        <begin position="339"/>
        <end position="398"/>
    </location>
</feature>
<keyword evidence="2" id="KW-0833">Ubl conjugation pathway</keyword>
<feature type="domain" description="MINDY deubiquitinase" evidence="4">
    <location>
        <begin position="64"/>
        <end position="273"/>
    </location>
</feature>
<comment type="catalytic activity">
    <reaction evidence="2">
        <text>Thiol-dependent hydrolysis of ester, thioester, amide, peptide and isopeptide bonds formed by the C-terminal Gly of ubiquitin (a 76-residue protein attached to proteins as an intracellular targeting signal).</text>
        <dbReference type="EC" id="3.4.19.12"/>
    </reaction>
</comment>
<dbReference type="GO" id="GO:0140934">
    <property type="term" value="F:histone deubiquitinase activity"/>
    <property type="evidence" value="ECO:0007669"/>
    <property type="project" value="UniProtKB-UniRule"/>
</dbReference>
<dbReference type="GO" id="GO:0036435">
    <property type="term" value="F:K48-linked polyubiquitin modification-dependent protein binding"/>
    <property type="evidence" value="ECO:0007669"/>
    <property type="project" value="UniProtKB-UniRule"/>
</dbReference>
<dbReference type="GO" id="GO:0005829">
    <property type="term" value="C:cytosol"/>
    <property type="evidence" value="ECO:0007669"/>
    <property type="project" value="TreeGrafter"/>
</dbReference>
<reference evidence="5" key="1">
    <citation type="submission" date="2025-08" db="UniProtKB">
        <authorList>
            <consortium name="Ensembl"/>
        </authorList>
    </citation>
    <scope>IDENTIFICATION</scope>
</reference>
<evidence type="ECO:0000256" key="3">
    <source>
        <dbReference type="SAM" id="MobiDB-lite"/>
    </source>
</evidence>
<dbReference type="Ensembl" id="ENSEBUT00000009151.1">
    <property type="protein sequence ID" value="ENSEBUP00000008643.1"/>
    <property type="gene ID" value="ENSEBUG00000005575.1"/>
</dbReference>
<dbReference type="PANTHER" id="PTHR18063">
    <property type="entry name" value="NF-E2 INDUCIBLE PROTEIN"/>
    <property type="match status" value="1"/>
</dbReference>
<dbReference type="PANTHER" id="PTHR18063:SF8">
    <property type="entry name" value="UBIQUITIN CARBOXYL-TERMINAL HYDROLASE MINDY-2"/>
    <property type="match status" value="1"/>
</dbReference>
<keyword evidence="6" id="KW-1185">Reference proteome</keyword>
<evidence type="ECO:0000313" key="6">
    <source>
        <dbReference type="Proteomes" id="UP000694388"/>
    </source>
</evidence>
<accession>A0A8C4Q1L6</accession>
<dbReference type="GO" id="GO:1990380">
    <property type="term" value="F:K48-linked deubiquitinase activity"/>
    <property type="evidence" value="ECO:0007669"/>
    <property type="project" value="UniProtKB-UniRule"/>
</dbReference>
<dbReference type="GO" id="GO:0016807">
    <property type="term" value="F:cysteine-type carboxypeptidase activity"/>
    <property type="evidence" value="ECO:0007669"/>
    <property type="project" value="TreeGrafter"/>
</dbReference>
<dbReference type="AlphaFoldDB" id="A0A8C4Q1L6"/>
<sequence length="398" mass="45116">MYFHVLPSFLQNEWLNRITCSPVQTLEHPQFCCPLLLRIVLRDVGAWLCELQFRPWVFEQIRFPAGIEIITAEQLMECLGDFILESVPKEFSEDQRLNYEQNIGDAIMIMHKLQTGLDVNVRFTGVTDFEYTPECIVFDLLVIPLYHGWLVDPQNTDVVKAVGKCSYNQLVEKIISSKNSQSSEEVTTGIIAEQFLDNTATQLTYHGLCEVNNNIKEGELCVFFRNNHFSTIYKHKGQLYLLVTDQGFLREDKVVWESLQNVDGDGNFFDANFGLRPPSEPSTTFVSSNNQEQIDQDYLVALSLQQEQGGVTTAPAVSDLEFAKQLQEEENIRAAQFYQDQERQQQPRRQQPSPSTLARPAAESIAGAATAPAATPAPVPTGVDRRSRKQEEKRCGIL</sequence>
<dbReference type="InterPro" id="IPR007518">
    <property type="entry name" value="MINDY"/>
</dbReference>
<dbReference type="GeneTree" id="ENSGT00390000016607"/>
<dbReference type="Pfam" id="PF04424">
    <property type="entry name" value="MINDY_DUB"/>
    <property type="match status" value="1"/>
</dbReference>
<protein>
    <recommendedName>
        <fullName evidence="2">Ubiquitin carboxyl-terminal hydrolase</fullName>
        <ecNumber evidence="2">3.4.19.12</ecNumber>
    </recommendedName>
</protein>
<dbReference type="GO" id="GO:0006508">
    <property type="term" value="P:proteolysis"/>
    <property type="evidence" value="ECO:0007669"/>
    <property type="project" value="UniProtKB-KW"/>
</dbReference>
<name>A0A8C4Q1L6_EPTBU</name>
<evidence type="ECO:0000259" key="4">
    <source>
        <dbReference type="Pfam" id="PF04424"/>
    </source>
</evidence>
<reference evidence="5" key="2">
    <citation type="submission" date="2025-09" db="UniProtKB">
        <authorList>
            <consortium name="Ensembl"/>
        </authorList>
    </citation>
    <scope>IDENTIFICATION</scope>
</reference>
<comment type="similarity">
    <text evidence="1 2">Belongs to the MINDY deubiquitinase family. FAM63 subfamily.</text>
</comment>
<dbReference type="GO" id="GO:0071944">
    <property type="term" value="C:cell periphery"/>
    <property type="evidence" value="ECO:0007669"/>
    <property type="project" value="TreeGrafter"/>
</dbReference>
<keyword evidence="2" id="KW-0378">Hydrolase</keyword>
<comment type="function">
    <text evidence="2">Hydrolase that can specifically remove 'Lys-48'-linked conjugated ubiquitin from proteins. Has exodeubiquitinase activity and has a preference for long polyubiquitin chains. May play a regulatory role at the level of protein turnover.</text>
</comment>
<feature type="compositionally biased region" description="Low complexity" evidence="3">
    <location>
        <begin position="347"/>
        <end position="376"/>
    </location>
</feature>
<keyword evidence="2" id="KW-0788">Thiol protease</keyword>
<feature type="compositionally biased region" description="Basic and acidic residues" evidence="3">
    <location>
        <begin position="383"/>
        <end position="398"/>
    </location>
</feature>
<organism evidence="5 6">
    <name type="scientific">Eptatretus burgeri</name>
    <name type="common">Inshore hagfish</name>
    <dbReference type="NCBI Taxonomy" id="7764"/>
    <lineage>
        <taxon>Eukaryota</taxon>
        <taxon>Metazoa</taxon>
        <taxon>Chordata</taxon>
        <taxon>Craniata</taxon>
        <taxon>Vertebrata</taxon>
        <taxon>Cyclostomata</taxon>
        <taxon>Myxini</taxon>
        <taxon>Myxiniformes</taxon>
        <taxon>Myxinidae</taxon>
        <taxon>Eptatretinae</taxon>
        <taxon>Eptatretus</taxon>
    </lineage>
</organism>
<keyword evidence="2" id="KW-0645">Protease</keyword>
<dbReference type="InterPro" id="IPR033979">
    <property type="entry name" value="MINDY_domain"/>
</dbReference>
<proteinExistence type="inferred from homology"/>
<evidence type="ECO:0000313" key="5">
    <source>
        <dbReference type="Ensembl" id="ENSEBUP00000008643.1"/>
    </source>
</evidence>
<dbReference type="EC" id="3.4.19.12" evidence="2"/>
<evidence type="ECO:0000256" key="2">
    <source>
        <dbReference type="RuleBase" id="RU367139"/>
    </source>
</evidence>
<dbReference type="GO" id="GO:0004843">
    <property type="term" value="F:cysteine-type deubiquitinase activity"/>
    <property type="evidence" value="ECO:0007669"/>
    <property type="project" value="UniProtKB-UniRule"/>
</dbReference>